<evidence type="ECO:0000313" key="2">
    <source>
        <dbReference type="Proteomes" id="UP000184088"/>
    </source>
</evidence>
<proteinExistence type="predicted"/>
<dbReference type="EMBL" id="FQVH01000046">
    <property type="protein sequence ID" value="SHF79703.1"/>
    <property type="molecule type" value="Genomic_DNA"/>
</dbReference>
<reference evidence="1 2" key="1">
    <citation type="submission" date="2016-11" db="EMBL/GenBank/DDBJ databases">
        <authorList>
            <person name="Jaros S."/>
            <person name="Januszkiewicz K."/>
            <person name="Wedrychowicz H."/>
        </authorList>
    </citation>
    <scope>NUCLEOTIDE SEQUENCE [LARGE SCALE GENOMIC DNA]</scope>
    <source>
        <strain evidence="1 2">DSM 17918</strain>
    </source>
</reference>
<dbReference type="OrthoDB" id="257964at2"/>
<dbReference type="AlphaFoldDB" id="A0A1M5EK68"/>
<dbReference type="Pfam" id="PF14236">
    <property type="entry name" value="DruA"/>
    <property type="match status" value="1"/>
</dbReference>
<gene>
    <name evidence="1" type="ORF">SAMN02746089_02565</name>
</gene>
<dbReference type="Proteomes" id="UP000184088">
    <property type="component" value="Unassembled WGS sequence"/>
</dbReference>
<sequence length="393" mass="45863">MTEVEIKESNKNDLGEKIKLEIIQALINAGFLIDISRASAESSNAYKKEYYRRLQSSARLEKIRNNAENLLKYFNKAIPYIRDAKDIDPQKIDIEFVEVKGSTNEEKIFRFWNYIWWSIPYERAYGRQMRFLLYDKYHNSFAGLIYLQSPILKMSARDEYLEIPKDELDLWINMSMQAQRLGALPPYNEFIGGKLAALVATSNEVRELYKLKYSKVVTEIKKRKIGSQLLFLTTTSAFGKSSIYNRLKYRNEPAAISVGYTKGYGTFQFPDELYEKILLFLKGNGIDISRGYGYGPSRKLRLISKALNMLGLSDVINHGIKREVFLFPLVSNLKEVIKYGDVPRFYNRHLNDIVEFWKERWAVPRALRKPAIFSSKKFIEETREFLKCMNVKG</sequence>
<dbReference type="STRING" id="1121256.SAMN02746089_02565"/>
<evidence type="ECO:0000313" key="1">
    <source>
        <dbReference type="EMBL" id="SHF79703.1"/>
    </source>
</evidence>
<name>A0A1M5EK68_9THEO</name>
<protein>
    <submittedName>
        <fullName evidence="1">Uncharacterized protein</fullName>
    </submittedName>
</protein>
<accession>A0A1M5EK68</accession>
<keyword evidence="2" id="KW-1185">Reference proteome</keyword>
<dbReference type="RefSeq" id="WP_073346196.1">
    <property type="nucleotide sequence ID" value="NZ_FQVH01000046.1"/>
</dbReference>
<dbReference type="InterPro" id="IPR025639">
    <property type="entry name" value="DruA"/>
</dbReference>
<organism evidence="1 2">
    <name type="scientific">Caldanaerobius fijiensis DSM 17918</name>
    <dbReference type="NCBI Taxonomy" id="1121256"/>
    <lineage>
        <taxon>Bacteria</taxon>
        <taxon>Bacillati</taxon>
        <taxon>Bacillota</taxon>
        <taxon>Clostridia</taxon>
        <taxon>Thermoanaerobacterales</taxon>
        <taxon>Thermoanaerobacteraceae</taxon>
        <taxon>Caldanaerobius</taxon>
    </lineage>
</organism>